<organism evidence="1 2">
    <name type="scientific">Trichococcus flocculiformis</name>
    <dbReference type="NCBI Taxonomy" id="82803"/>
    <lineage>
        <taxon>Bacteria</taxon>
        <taxon>Bacillati</taxon>
        <taxon>Bacillota</taxon>
        <taxon>Bacilli</taxon>
        <taxon>Lactobacillales</taxon>
        <taxon>Carnobacteriaceae</taxon>
        <taxon>Trichococcus</taxon>
    </lineage>
</organism>
<sequence length="469" mass="53166">MTTKARFGNQFPTQSVILPYVKSLYQEAIGFYHKTKCKCYEWQLNMLKVIMAVEDDGLWVHQKFGYSIPRRNGKTEVVYILELWALENGLSTLHTAHRISTSHSSFEKLKKYLEDSGYVEGEDFNSIKAKGQERLELYKSGGVIQFRTRTSSGGLGEGFDLLVIDEAQEYTTEQESALKYTVTDSRNPMTIMCGTPPTPVSSGTVFTDYREKTLFGQSKYAGWAEWSVEDMTKIDDVEAWYNSNPSMGYHLNERKIEAELGEDELDHNIQRLGYWPKYNQKSAISAKEWQDLKVKMLPILRGPLFVGVKYGNDGANVAMSVAVKTLSGKIFVETLDCQSIRNGNQWLINFFKEANIESVVIDGQSGQSILTNEMKDFRLKAPVLPTVKEIINANASWEQGIYQKNICHAGQPSLEKVVTNCDKRNIGTSGGFGYKSQFDDMDICLMDSALLAHWACHNAKPKKKQQIRY</sequence>
<dbReference type="Proteomes" id="UP000589373">
    <property type="component" value="Unassembled WGS sequence"/>
</dbReference>
<evidence type="ECO:0000313" key="2">
    <source>
        <dbReference type="Proteomes" id="UP000589373"/>
    </source>
</evidence>
<comment type="caution">
    <text evidence="1">The sequence shown here is derived from an EMBL/GenBank/DDBJ whole genome shotgun (WGS) entry which is preliminary data.</text>
</comment>
<protein>
    <submittedName>
        <fullName evidence="1">DEAD/DEAH box helicase family protein</fullName>
    </submittedName>
</protein>
<evidence type="ECO:0000313" key="1">
    <source>
        <dbReference type="EMBL" id="NLD31379.1"/>
    </source>
</evidence>
<gene>
    <name evidence="1" type="ORF">GX662_03860</name>
</gene>
<reference evidence="1 2" key="1">
    <citation type="journal article" date="2020" name="Biotechnol. Biofuels">
        <title>New insights from the biogas microbiome by comprehensive genome-resolved metagenomics of nearly 1600 species originating from multiple anaerobic digesters.</title>
        <authorList>
            <person name="Campanaro S."/>
            <person name="Treu L."/>
            <person name="Rodriguez-R L.M."/>
            <person name="Kovalovszki A."/>
            <person name="Ziels R.M."/>
            <person name="Maus I."/>
            <person name="Zhu X."/>
            <person name="Kougias P.G."/>
            <person name="Basile A."/>
            <person name="Luo G."/>
            <person name="Schluter A."/>
            <person name="Konstantinidis K.T."/>
            <person name="Angelidaki I."/>
        </authorList>
    </citation>
    <scope>NUCLEOTIDE SEQUENCE [LARGE SCALE GENOMIC DNA]</scope>
    <source>
        <strain evidence="1">AS07pgkLD_105</strain>
    </source>
</reference>
<dbReference type="RefSeq" id="WP_276644864.1">
    <property type="nucleotide sequence ID" value="NZ_JAAZCD010000087.1"/>
</dbReference>
<accession>A0A847D3K2</accession>
<dbReference type="Gene3D" id="3.40.50.300">
    <property type="entry name" value="P-loop containing nucleotide triphosphate hydrolases"/>
    <property type="match status" value="1"/>
</dbReference>
<keyword evidence="1" id="KW-0067">ATP-binding</keyword>
<dbReference type="AlphaFoldDB" id="A0A847D3K2"/>
<dbReference type="InterPro" id="IPR027417">
    <property type="entry name" value="P-loop_NTPase"/>
</dbReference>
<dbReference type="EMBL" id="JAAZCD010000087">
    <property type="protein sequence ID" value="NLD31379.1"/>
    <property type="molecule type" value="Genomic_DNA"/>
</dbReference>
<keyword evidence="1" id="KW-0378">Hydrolase</keyword>
<keyword evidence="1" id="KW-0347">Helicase</keyword>
<proteinExistence type="predicted"/>
<keyword evidence="1" id="KW-0547">Nucleotide-binding</keyword>
<dbReference type="GO" id="GO:0004386">
    <property type="term" value="F:helicase activity"/>
    <property type="evidence" value="ECO:0007669"/>
    <property type="project" value="UniProtKB-KW"/>
</dbReference>
<name>A0A847D3K2_9LACT</name>
<dbReference type="SUPFAM" id="SSF52540">
    <property type="entry name" value="P-loop containing nucleoside triphosphate hydrolases"/>
    <property type="match status" value="1"/>
</dbReference>